<evidence type="ECO:0000256" key="5">
    <source>
        <dbReference type="ARBA" id="ARBA00023136"/>
    </source>
</evidence>
<sequence>MSDHSSESPTSSPKAQLHNHPDVVGDVILWRRKQLNVIILVAATAAWTAMEVYQYNFITLLSWLAMALLLCLFFWGTIHRLLKKEAPDLSELEISEETAIETAHSLRQRAEEAIRLMFHATAEREWFVFAGVVACLYAVSELARRFDFLTLCYIGVVGGMTIPAIYIKNEQRIRDGRKNEGEIREYVCGSRGEVTEDEEQDWREEEREEDGVASLLFISWDLVFTFFFLYP</sequence>
<evidence type="ECO:0000256" key="4">
    <source>
        <dbReference type="ARBA" id="ARBA00022989"/>
    </source>
</evidence>
<feature type="domain" description="Reticulon" evidence="7">
    <location>
        <begin position="24"/>
        <end position="187"/>
    </location>
</feature>
<dbReference type="GO" id="GO:0005789">
    <property type="term" value="C:endoplasmic reticulum membrane"/>
    <property type="evidence" value="ECO:0007669"/>
    <property type="project" value="UniProtKB-SubCell"/>
</dbReference>
<keyword evidence="4 6" id="KW-1133">Transmembrane helix</keyword>
<evidence type="ECO:0000256" key="1">
    <source>
        <dbReference type="ARBA" id="ARBA00004477"/>
    </source>
</evidence>
<feature type="transmembrane region" description="Helical" evidence="6">
    <location>
        <begin position="60"/>
        <end position="78"/>
    </location>
</feature>
<protein>
    <recommendedName>
        <fullName evidence="6">Reticulon-like protein</fullName>
    </recommendedName>
</protein>
<gene>
    <name evidence="8" type="ORF">Sango_1804500</name>
</gene>
<organism evidence="8 9">
    <name type="scientific">Sesamum angolense</name>
    <dbReference type="NCBI Taxonomy" id="2727404"/>
    <lineage>
        <taxon>Eukaryota</taxon>
        <taxon>Viridiplantae</taxon>
        <taxon>Streptophyta</taxon>
        <taxon>Embryophyta</taxon>
        <taxon>Tracheophyta</taxon>
        <taxon>Spermatophyta</taxon>
        <taxon>Magnoliopsida</taxon>
        <taxon>eudicotyledons</taxon>
        <taxon>Gunneridae</taxon>
        <taxon>Pentapetalae</taxon>
        <taxon>asterids</taxon>
        <taxon>lamiids</taxon>
        <taxon>Lamiales</taxon>
        <taxon>Pedaliaceae</taxon>
        <taxon>Sesamum</taxon>
    </lineage>
</organism>
<keyword evidence="9" id="KW-1185">Reference proteome</keyword>
<evidence type="ECO:0000256" key="2">
    <source>
        <dbReference type="ARBA" id="ARBA00022692"/>
    </source>
</evidence>
<dbReference type="PROSITE" id="PS50845">
    <property type="entry name" value="RETICULON"/>
    <property type="match status" value="1"/>
</dbReference>
<keyword evidence="5 6" id="KW-0472">Membrane</keyword>
<comment type="caution">
    <text evidence="8">The sequence shown here is derived from an EMBL/GenBank/DDBJ whole genome shotgun (WGS) entry which is preliminary data.</text>
</comment>
<name>A0AAE1WHC2_9LAMI</name>
<reference evidence="8" key="1">
    <citation type="submission" date="2020-06" db="EMBL/GenBank/DDBJ databases">
        <authorList>
            <person name="Li T."/>
            <person name="Hu X."/>
            <person name="Zhang T."/>
            <person name="Song X."/>
            <person name="Zhang H."/>
            <person name="Dai N."/>
            <person name="Sheng W."/>
            <person name="Hou X."/>
            <person name="Wei L."/>
        </authorList>
    </citation>
    <scope>NUCLEOTIDE SEQUENCE</scope>
    <source>
        <strain evidence="8">K16</strain>
        <tissue evidence="8">Leaf</tissue>
    </source>
</reference>
<accession>A0AAE1WHC2</accession>
<dbReference type="Pfam" id="PF02453">
    <property type="entry name" value="Reticulon"/>
    <property type="match status" value="1"/>
</dbReference>
<evidence type="ECO:0000313" key="9">
    <source>
        <dbReference type="Proteomes" id="UP001289374"/>
    </source>
</evidence>
<feature type="transmembrane region" description="Helical" evidence="6">
    <location>
        <begin position="148"/>
        <end position="167"/>
    </location>
</feature>
<feature type="transmembrane region" description="Helical" evidence="6">
    <location>
        <begin position="212"/>
        <end position="230"/>
    </location>
</feature>
<dbReference type="PANTHER" id="PTHR10994">
    <property type="entry name" value="RETICULON"/>
    <property type="match status" value="1"/>
</dbReference>
<evidence type="ECO:0000256" key="6">
    <source>
        <dbReference type="RuleBase" id="RU363132"/>
    </source>
</evidence>
<dbReference type="EMBL" id="JACGWL010000010">
    <property type="protein sequence ID" value="KAK4393337.1"/>
    <property type="molecule type" value="Genomic_DNA"/>
</dbReference>
<keyword evidence="3 6" id="KW-0256">Endoplasmic reticulum</keyword>
<dbReference type="InterPro" id="IPR045064">
    <property type="entry name" value="Reticulon-like"/>
</dbReference>
<dbReference type="PANTHER" id="PTHR10994:SF145">
    <property type="entry name" value="RETICULON-LIKE PROTEIN B13"/>
    <property type="match status" value="1"/>
</dbReference>
<keyword evidence="2 6" id="KW-0812">Transmembrane</keyword>
<dbReference type="InterPro" id="IPR003388">
    <property type="entry name" value="Reticulon"/>
</dbReference>
<evidence type="ECO:0000259" key="7">
    <source>
        <dbReference type="PROSITE" id="PS50845"/>
    </source>
</evidence>
<feature type="transmembrane region" description="Helical" evidence="6">
    <location>
        <begin position="125"/>
        <end position="142"/>
    </location>
</feature>
<reference evidence="8" key="2">
    <citation type="journal article" date="2024" name="Plant">
        <title>Genomic evolution and insights into agronomic trait innovations of Sesamum species.</title>
        <authorList>
            <person name="Miao H."/>
            <person name="Wang L."/>
            <person name="Qu L."/>
            <person name="Liu H."/>
            <person name="Sun Y."/>
            <person name="Le M."/>
            <person name="Wang Q."/>
            <person name="Wei S."/>
            <person name="Zheng Y."/>
            <person name="Lin W."/>
            <person name="Duan Y."/>
            <person name="Cao H."/>
            <person name="Xiong S."/>
            <person name="Wang X."/>
            <person name="Wei L."/>
            <person name="Li C."/>
            <person name="Ma Q."/>
            <person name="Ju M."/>
            <person name="Zhao R."/>
            <person name="Li G."/>
            <person name="Mu C."/>
            <person name="Tian Q."/>
            <person name="Mei H."/>
            <person name="Zhang T."/>
            <person name="Gao T."/>
            <person name="Zhang H."/>
        </authorList>
    </citation>
    <scope>NUCLEOTIDE SEQUENCE</scope>
    <source>
        <strain evidence="8">K16</strain>
    </source>
</reference>
<comment type="subcellular location">
    <subcellularLocation>
        <location evidence="1 6">Endoplasmic reticulum membrane</location>
        <topology evidence="1 6">Multi-pass membrane protein</topology>
    </subcellularLocation>
</comment>
<proteinExistence type="predicted"/>
<dbReference type="AlphaFoldDB" id="A0AAE1WHC2"/>
<evidence type="ECO:0000256" key="3">
    <source>
        <dbReference type="ARBA" id="ARBA00022824"/>
    </source>
</evidence>
<dbReference type="GO" id="GO:0009617">
    <property type="term" value="P:response to bacterium"/>
    <property type="evidence" value="ECO:0007669"/>
    <property type="project" value="InterPro"/>
</dbReference>
<dbReference type="Proteomes" id="UP001289374">
    <property type="component" value="Unassembled WGS sequence"/>
</dbReference>
<evidence type="ECO:0000313" key="8">
    <source>
        <dbReference type="EMBL" id="KAK4393337.1"/>
    </source>
</evidence>